<dbReference type="eggNOG" id="ENOG502TK05">
    <property type="taxonomic scope" value="Eukaryota"/>
</dbReference>
<dbReference type="InterPro" id="IPR001810">
    <property type="entry name" value="F-box_dom"/>
</dbReference>
<dbReference type="InterPro" id="IPR040161">
    <property type="entry name" value="FB224"/>
</dbReference>
<organism evidence="4">
    <name type="scientific">Caenorhabditis brenneri</name>
    <name type="common">Nematode worm</name>
    <dbReference type="NCBI Taxonomy" id="135651"/>
    <lineage>
        <taxon>Eukaryota</taxon>
        <taxon>Metazoa</taxon>
        <taxon>Ecdysozoa</taxon>
        <taxon>Nematoda</taxon>
        <taxon>Chromadorea</taxon>
        <taxon>Rhabditida</taxon>
        <taxon>Rhabditina</taxon>
        <taxon>Rhabditomorpha</taxon>
        <taxon>Rhabditoidea</taxon>
        <taxon>Rhabditidae</taxon>
        <taxon>Peloderinae</taxon>
        <taxon>Caenorhabditis</taxon>
    </lineage>
</organism>
<dbReference type="InParanoid" id="G0NEN8"/>
<accession>G0NEN8</accession>
<dbReference type="HOGENOM" id="CLU_055882_0_0_1"/>
<protein>
    <recommendedName>
        <fullName evidence="5">F-box domain-containing protein</fullName>
    </recommendedName>
</protein>
<dbReference type="GO" id="GO:0045087">
    <property type="term" value="P:innate immune response"/>
    <property type="evidence" value="ECO:0007669"/>
    <property type="project" value="TreeGrafter"/>
</dbReference>
<dbReference type="Pfam" id="PF00646">
    <property type="entry name" value="F-box"/>
    <property type="match status" value="1"/>
</dbReference>
<dbReference type="PANTHER" id="PTHR23015">
    <property type="entry name" value="UNCHARACTERIZED C.ELEGANS PROTEIN"/>
    <property type="match status" value="1"/>
</dbReference>
<keyword evidence="4" id="KW-1185">Reference proteome</keyword>
<dbReference type="InterPro" id="IPR002900">
    <property type="entry name" value="DUF38/FTH_CAE_spp"/>
</dbReference>
<name>G0NEN8_CAEBE</name>
<dbReference type="PANTHER" id="PTHR23015:SF24">
    <property type="entry name" value="DUF38 DOMAIN-CONTAINING PROTEIN"/>
    <property type="match status" value="1"/>
</dbReference>
<dbReference type="OrthoDB" id="5911107at2759"/>
<sequence>MTAELNWSGLPDLFKTDVIKYLDFSNRCSLRECSSSDRALIDNCPITLEYIRIKKNDQTNGNIEFVVSQPPKIFKKLTKDSESVVKDLLRIVGHPKTKLGEILTDIPYSNKFNANFFVILSEELKKLKPSFKIKTDHFFWCCHVENESYMLDFIERLDPSCLRRLYLDTCPTKETMRKLIETEQWKHLTEFSVAVYQNFFTALTVPIEELLHFEDLQICEKKMRSEEVLAVVKSFRKTARPLNSFFKLGSNDPMGEEEVLSLLGPSSYFHEYENSRVYSIENTEDVLLVSVTDWFVNGVVRRKDQLLEDVVPRFSNWSEHIKRLGEGMPW</sequence>
<dbReference type="FunCoup" id="G0NEN8">
    <property type="interactions" value="398"/>
</dbReference>
<dbReference type="OMA" id="CCHVENE"/>
<evidence type="ECO:0000259" key="1">
    <source>
        <dbReference type="Pfam" id="PF00646"/>
    </source>
</evidence>
<feature type="domain" description="DUF38" evidence="2">
    <location>
        <begin position="139"/>
        <end position="239"/>
    </location>
</feature>
<dbReference type="Proteomes" id="UP000008068">
    <property type="component" value="Unassembled WGS sequence"/>
</dbReference>
<dbReference type="Pfam" id="PF01827">
    <property type="entry name" value="FTH"/>
    <property type="match status" value="1"/>
</dbReference>
<feature type="domain" description="F-box" evidence="1">
    <location>
        <begin position="7"/>
        <end position="46"/>
    </location>
</feature>
<gene>
    <name evidence="3" type="ORF">CAEBREN_05618</name>
</gene>
<proteinExistence type="predicted"/>
<evidence type="ECO:0000313" key="3">
    <source>
        <dbReference type="EMBL" id="EGT58825.1"/>
    </source>
</evidence>
<dbReference type="EMBL" id="GL379873">
    <property type="protein sequence ID" value="EGT58825.1"/>
    <property type="molecule type" value="Genomic_DNA"/>
</dbReference>
<dbReference type="AlphaFoldDB" id="G0NEN8"/>
<evidence type="ECO:0008006" key="5">
    <source>
        <dbReference type="Google" id="ProtNLM"/>
    </source>
</evidence>
<evidence type="ECO:0000313" key="4">
    <source>
        <dbReference type="Proteomes" id="UP000008068"/>
    </source>
</evidence>
<evidence type="ECO:0000259" key="2">
    <source>
        <dbReference type="Pfam" id="PF01827"/>
    </source>
</evidence>
<reference evidence="4" key="1">
    <citation type="submission" date="2011-07" db="EMBL/GenBank/DDBJ databases">
        <authorList>
            <consortium name="Caenorhabditis brenneri Sequencing and Analysis Consortium"/>
            <person name="Wilson R.K."/>
        </authorList>
    </citation>
    <scope>NUCLEOTIDE SEQUENCE [LARGE SCALE GENOMIC DNA]</scope>
    <source>
        <strain evidence="4">PB2801</strain>
    </source>
</reference>